<evidence type="ECO:0000259" key="19">
    <source>
        <dbReference type="PROSITE" id="PS50011"/>
    </source>
</evidence>
<evidence type="ECO:0000256" key="11">
    <source>
        <dbReference type="ARBA" id="ARBA00041018"/>
    </source>
</evidence>
<dbReference type="SMART" id="SM00220">
    <property type="entry name" value="S_TKc"/>
    <property type="match status" value="1"/>
</dbReference>
<dbReference type="RefSeq" id="XP_025388042.1">
    <property type="nucleotide sequence ID" value="XM_025528479.1"/>
</dbReference>
<dbReference type="InterPro" id="IPR000719">
    <property type="entry name" value="Prot_kinase_dom"/>
</dbReference>
<dbReference type="GeneID" id="37050441"/>
<dbReference type="SUPFAM" id="SSF56112">
    <property type="entry name" value="Protein kinase-like (PK-like)"/>
    <property type="match status" value="1"/>
</dbReference>
<keyword evidence="7 17" id="KW-0547">Nucleotide-binding</keyword>
<evidence type="ECO:0000256" key="8">
    <source>
        <dbReference type="ARBA" id="ARBA00022777"/>
    </source>
</evidence>
<organism evidence="20 21">
    <name type="scientific">Aspergillus eucalypticola (strain CBS 122712 / IBT 29274)</name>
    <dbReference type="NCBI Taxonomy" id="1448314"/>
    <lineage>
        <taxon>Eukaryota</taxon>
        <taxon>Fungi</taxon>
        <taxon>Dikarya</taxon>
        <taxon>Ascomycota</taxon>
        <taxon>Pezizomycotina</taxon>
        <taxon>Eurotiomycetes</taxon>
        <taxon>Eurotiomycetidae</taxon>
        <taxon>Eurotiales</taxon>
        <taxon>Aspergillaceae</taxon>
        <taxon>Aspergillus</taxon>
        <taxon>Aspergillus subgen. Circumdati</taxon>
    </lineage>
</organism>
<dbReference type="OrthoDB" id="28397at2759"/>
<comment type="catalytic activity">
    <reaction evidence="12">
        <text>L-threonyl-[protein] + ATP = O-phospho-L-threonyl-[protein] + ADP + H(+)</text>
        <dbReference type="Rhea" id="RHEA:46608"/>
        <dbReference type="Rhea" id="RHEA-COMP:11060"/>
        <dbReference type="Rhea" id="RHEA-COMP:11605"/>
        <dbReference type="ChEBI" id="CHEBI:15378"/>
        <dbReference type="ChEBI" id="CHEBI:30013"/>
        <dbReference type="ChEBI" id="CHEBI:30616"/>
        <dbReference type="ChEBI" id="CHEBI:61977"/>
        <dbReference type="ChEBI" id="CHEBI:456216"/>
        <dbReference type="EC" id="2.7.11.22"/>
    </reaction>
</comment>
<evidence type="ECO:0000256" key="3">
    <source>
        <dbReference type="ARBA" id="ARBA00012409"/>
    </source>
</evidence>
<dbReference type="PANTHER" id="PTHR24056:SF233">
    <property type="entry name" value="CYCLIN-DEPENDENT KINASE 9"/>
    <property type="match status" value="1"/>
</dbReference>
<dbReference type="GO" id="GO:0008353">
    <property type="term" value="F:RNA polymerase II CTD heptapeptide repeat kinase activity"/>
    <property type="evidence" value="ECO:0007669"/>
    <property type="project" value="UniProtKB-EC"/>
</dbReference>
<dbReference type="InterPro" id="IPR017441">
    <property type="entry name" value="Protein_kinase_ATP_BS"/>
</dbReference>
<dbReference type="Proteomes" id="UP000246171">
    <property type="component" value="Unassembled WGS sequence"/>
</dbReference>
<sequence>MVIVSLERDSNGNNRFHGCTSIREFEFLGKLGEGTFGEVYKARSKKDNAVVALKKILMHNERDGFPITALREIKLLKMLSHTNILHLKEMAVERSKGEGRKKPSMYMVTPYMEHDLSGLLENPAVQFTEAQIKCYMLQLLEGLRYLHENRILHRDMKAANLLISNRGILQIADFGLARPYEEAPPQPGRGGGEARRDYTTLVVTRWYRPPELLLQLRRYTTAIDMWGVGCVFGEMFKGKPILAGNSDLNQAQMIFSLVGSPTEETMPGWSSLPGCEGVKNFGNRPGNLREVFKEQSPIAISLLSELLKLDWRKRINAIDALKHPYFSSPPLPARPGELPSFEDSHELDRRRFRGQKAPMPPAPAGGAVGIGGPNGSWAGGSGNRTGVEGRNSRLPSAARGTWNSVIQGVPPQRSYDIRNCEMHAARSRTGGEDLSQGSWHRGGLPPRPPTSNHQMWSSGSIGKLGRDRSHQARGRSEGNLDSYIPSYAGGGERPWERDHNRGYNTDRRDINNSDSAYQPARRDFSRENLTRRRSRSPYSREGGRDAARTNHRR</sequence>
<evidence type="ECO:0000313" key="20">
    <source>
        <dbReference type="EMBL" id="PWY73238.1"/>
    </source>
</evidence>
<dbReference type="Gene3D" id="3.30.200.20">
    <property type="entry name" value="Phosphorylase Kinase, domain 1"/>
    <property type="match status" value="1"/>
</dbReference>
<feature type="domain" description="Protein kinase" evidence="19">
    <location>
        <begin position="25"/>
        <end position="326"/>
    </location>
</feature>
<feature type="compositionally biased region" description="Basic and acidic residues" evidence="18">
    <location>
        <begin position="464"/>
        <end position="478"/>
    </location>
</feature>
<feature type="compositionally biased region" description="Polar residues" evidence="18">
    <location>
        <begin position="450"/>
        <end position="460"/>
    </location>
</feature>
<dbReference type="AlphaFoldDB" id="A0A317VJP7"/>
<evidence type="ECO:0000256" key="5">
    <source>
        <dbReference type="ARBA" id="ARBA00022527"/>
    </source>
</evidence>
<evidence type="ECO:0000256" key="14">
    <source>
        <dbReference type="ARBA" id="ARBA00049280"/>
    </source>
</evidence>
<accession>A0A317VJP7</accession>
<keyword evidence="21" id="KW-1185">Reference proteome</keyword>
<feature type="compositionally biased region" description="Basic and acidic residues" evidence="18">
    <location>
        <begin position="541"/>
        <end position="553"/>
    </location>
</feature>
<feature type="region of interest" description="Disordered" evidence="18">
    <location>
        <begin position="381"/>
        <end position="409"/>
    </location>
</feature>
<keyword evidence="9 17" id="KW-0067">ATP-binding</keyword>
<feature type="compositionally biased region" description="Basic and acidic residues" evidence="18">
    <location>
        <begin position="520"/>
        <end position="530"/>
    </location>
</feature>
<gene>
    <name evidence="20" type="ORF">BO83DRAFT_337588</name>
</gene>
<reference evidence="20" key="1">
    <citation type="submission" date="2016-12" db="EMBL/GenBank/DDBJ databases">
        <title>The genomes of Aspergillus section Nigri reveals drivers in fungal speciation.</title>
        <authorList>
            <consortium name="DOE Joint Genome Institute"/>
            <person name="Vesth T.C."/>
            <person name="Nybo J."/>
            <person name="Theobald S."/>
            <person name="Brandl J."/>
            <person name="Frisvad J.C."/>
            <person name="Nielsen K.F."/>
            <person name="Lyhne E.K."/>
            <person name="Kogle M.E."/>
            <person name="Kuo A."/>
            <person name="Riley R."/>
            <person name="Clum A."/>
            <person name="Nolan M."/>
            <person name="Lipzen A."/>
            <person name="Salamov A."/>
            <person name="Henrissat B."/>
            <person name="Wiebenga A."/>
            <person name="De vries R.P."/>
            <person name="Grigoriev I.V."/>
            <person name="Mortensen U.H."/>
            <person name="Andersen M.R."/>
            <person name="Baker S.E."/>
        </authorList>
    </citation>
    <scope>NUCLEOTIDE SEQUENCE</scope>
    <source>
        <strain evidence="20">CBS 122712</strain>
    </source>
</reference>
<dbReference type="FunFam" id="3.30.200.20:FF:000514">
    <property type="entry name" value="Serine/threonine-protein kinase BUR1"/>
    <property type="match status" value="1"/>
</dbReference>
<evidence type="ECO:0000256" key="6">
    <source>
        <dbReference type="ARBA" id="ARBA00022679"/>
    </source>
</evidence>
<dbReference type="PROSITE" id="PS00108">
    <property type="entry name" value="PROTEIN_KINASE_ST"/>
    <property type="match status" value="1"/>
</dbReference>
<evidence type="ECO:0000256" key="18">
    <source>
        <dbReference type="SAM" id="MobiDB-lite"/>
    </source>
</evidence>
<feature type="binding site" evidence="17">
    <location>
        <position position="54"/>
    </location>
    <ligand>
        <name>ATP</name>
        <dbReference type="ChEBI" id="CHEBI:30616"/>
    </ligand>
</feature>
<dbReference type="InterPro" id="IPR011009">
    <property type="entry name" value="Kinase-like_dom_sf"/>
</dbReference>
<comment type="caution">
    <text evidence="20">The sequence shown here is derived from an EMBL/GenBank/DDBJ whole genome shotgun (WGS) entry which is preliminary data.</text>
</comment>
<dbReference type="VEuPathDB" id="FungiDB:BO83DRAFT_337588"/>
<name>A0A317VJP7_ASPEC</name>
<dbReference type="CDD" id="cd07866">
    <property type="entry name" value="STKc_BUR1"/>
    <property type="match status" value="1"/>
</dbReference>
<dbReference type="FunFam" id="1.10.510.10:FF:000562">
    <property type="entry name" value="Serine/threonine-protein kinase bur1"/>
    <property type="match status" value="1"/>
</dbReference>
<dbReference type="GO" id="GO:0005524">
    <property type="term" value="F:ATP binding"/>
    <property type="evidence" value="ECO:0007669"/>
    <property type="project" value="UniProtKB-UniRule"/>
</dbReference>
<proteinExistence type="inferred from homology"/>
<evidence type="ECO:0000256" key="13">
    <source>
        <dbReference type="ARBA" id="ARBA00048367"/>
    </source>
</evidence>
<evidence type="ECO:0000256" key="7">
    <source>
        <dbReference type="ARBA" id="ARBA00022741"/>
    </source>
</evidence>
<evidence type="ECO:0000256" key="9">
    <source>
        <dbReference type="ARBA" id="ARBA00022840"/>
    </source>
</evidence>
<evidence type="ECO:0000256" key="15">
    <source>
        <dbReference type="ARBA" id="ARBA00059633"/>
    </source>
</evidence>
<comment type="similarity">
    <text evidence="2">Belongs to the protein kinase superfamily. CMGC Ser/Thr protein kinase family. CDC2/CDKX subfamily.</text>
</comment>
<keyword evidence="10" id="KW-0539">Nucleus</keyword>
<evidence type="ECO:0000256" key="1">
    <source>
        <dbReference type="ARBA" id="ARBA00004123"/>
    </source>
</evidence>
<dbReference type="PANTHER" id="PTHR24056">
    <property type="entry name" value="CELL DIVISION PROTEIN KINASE"/>
    <property type="match status" value="1"/>
</dbReference>
<dbReference type="Gene3D" id="1.10.510.10">
    <property type="entry name" value="Transferase(Phosphotransferase) domain 1"/>
    <property type="match status" value="1"/>
</dbReference>
<protein>
    <recommendedName>
        <fullName evidence="11">Serine/threonine-protein kinase BUR1</fullName>
        <ecNumber evidence="4">2.7.11.22</ecNumber>
        <ecNumber evidence="3">2.7.11.23</ecNumber>
    </recommendedName>
    <alternativeName>
        <fullName evidence="16">Serine/threonine-protein kinase bur1</fullName>
    </alternativeName>
</protein>
<comment type="catalytic activity">
    <reaction evidence="14">
        <text>[DNA-directed RNA polymerase] + ATP = phospho-[DNA-directed RNA polymerase] + ADP + H(+)</text>
        <dbReference type="Rhea" id="RHEA:10216"/>
        <dbReference type="Rhea" id="RHEA-COMP:11321"/>
        <dbReference type="Rhea" id="RHEA-COMP:11322"/>
        <dbReference type="ChEBI" id="CHEBI:15378"/>
        <dbReference type="ChEBI" id="CHEBI:30616"/>
        <dbReference type="ChEBI" id="CHEBI:43176"/>
        <dbReference type="ChEBI" id="CHEBI:68546"/>
        <dbReference type="ChEBI" id="CHEBI:456216"/>
        <dbReference type="EC" id="2.7.11.23"/>
    </reaction>
</comment>
<feature type="compositionally biased region" description="Basic and acidic residues" evidence="18">
    <location>
        <begin position="493"/>
        <end position="511"/>
    </location>
</feature>
<dbReference type="Pfam" id="PF00069">
    <property type="entry name" value="Pkinase"/>
    <property type="match status" value="1"/>
</dbReference>
<dbReference type="GO" id="GO:0005634">
    <property type="term" value="C:nucleus"/>
    <property type="evidence" value="ECO:0007669"/>
    <property type="project" value="UniProtKB-SubCell"/>
</dbReference>
<dbReference type="PROSITE" id="PS50011">
    <property type="entry name" value="PROTEIN_KINASE_DOM"/>
    <property type="match status" value="1"/>
</dbReference>
<comment type="function">
    <text evidence="15">Serine/threonine-protein kinase involved in transcription regulation. Phosphorylates the UBC2/RAD6 ubiquitin-conjugating enzyme (E2), leading to monoubiquitination of histone H2B and the silencing of telomeric-associated genes. Also required for histone H3 methylation. Necessary for the recovery from pheromone-induced growth arrest in the cell cycle G1 phase.</text>
</comment>
<feature type="region of interest" description="Disordered" evidence="18">
    <location>
        <begin position="426"/>
        <end position="553"/>
    </location>
</feature>
<dbReference type="PROSITE" id="PS00107">
    <property type="entry name" value="PROTEIN_KINASE_ATP"/>
    <property type="match status" value="1"/>
</dbReference>
<keyword evidence="5" id="KW-0723">Serine/threonine-protein kinase</keyword>
<dbReference type="GO" id="GO:0004693">
    <property type="term" value="F:cyclin-dependent protein serine/threonine kinase activity"/>
    <property type="evidence" value="ECO:0007669"/>
    <property type="project" value="UniProtKB-EC"/>
</dbReference>
<dbReference type="EMBL" id="MSFU01000012">
    <property type="protein sequence ID" value="PWY73238.1"/>
    <property type="molecule type" value="Genomic_DNA"/>
</dbReference>
<dbReference type="InterPro" id="IPR008271">
    <property type="entry name" value="Ser/Thr_kinase_AS"/>
</dbReference>
<keyword evidence="8" id="KW-0418">Kinase</keyword>
<dbReference type="InterPro" id="IPR050108">
    <property type="entry name" value="CDK"/>
</dbReference>
<keyword evidence="6" id="KW-0808">Transferase</keyword>
<evidence type="ECO:0000256" key="17">
    <source>
        <dbReference type="PROSITE-ProRule" id="PRU10141"/>
    </source>
</evidence>
<evidence type="ECO:0000256" key="4">
    <source>
        <dbReference type="ARBA" id="ARBA00012425"/>
    </source>
</evidence>
<evidence type="ECO:0000256" key="2">
    <source>
        <dbReference type="ARBA" id="ARBA00006485"/>
    </source>
</evidence>
<evidence type="ECO:0000256" key="12">
    <source>
        <dbReference type="ARBA" id="ARBA00047811"/>
    </source>
</evidence>
<comment type="subcellular location">
    <subcellularLocation>
        <location evidence="1">Nucleus</location>
    </subcellularLocation>
</comment>
<evidence type="ECO:0000313" key="21">
    <source>
        <dbReference type="Proteomes" id="UP000246171"/>
    </source>
</evidence>
<evidence type="ECO:0000256" key="10">
    <source>
        <dbReference type="ARBA" id="ARBA00023242"/>
    </source>
</evidence>
<dbReference type="EC" id="2.7.11.23" evidence="3"/>
<dbReference type="EC" id="2.7.11.22" evidence="4"/>
<comment type="catalytic activity">
    <reaction evidence="13">
        <text>L-seryl-[protein] + ATP = O-phospho-L-seryl-[protein] + ADP + H(+)</text>
        <dbReference type="Rhea" id="RHEA:17989"/>
        <dbReference type="Rhea" id="RHEA-COMP:9863"/>
        <dbReference type="Rhea" id="RHEA-COMP:11604"/>
        <dbReference type="ChEBI" id="CHEBI:15378"/>
        <dbReference type="ChEBI" id="CHEBI:29999"/>
        <dbReference type="ChEBI" id="CHEBI:30616"/>
        <dbReference type="ChEBI" id="CHEBI:83421"/>
        <dbReference type="ChEBI" id="CHEBI:456216"/>
        <dbReference type="EC" id="2.7.11.22"/>
    </reaction>
</comment>
<evidence type="ECO:0000256" key="16">
    <source>
        <dbReference type="ARBA" id="ARBA00073250"/>
    </source>
</evidence>